<evidence type="ECO:0000259" key="4">
    <source>
        <dbReference type="PROSITE" id="PS50042"/>
    </source>
</evidence>
<evidence type="ECO:0000259" key="5">
    <source>
        <dbReference type="PROSITE" id="PS51063"/>
    </source>
</evidence>
<dbReference type="Gene3D" id="1.10.10.10">
    <property type="entry name" value="Winged helix-like DNA-binding domain superfamily/Winged helix DNA-binding domain"/>
    <property type="match status" value="1"/>
</dbReference>
<dbReference type="Proteomes" id="UP000198861">
    <property type="component" value="Unassembled WGS sequence"/>
</dbReference>
<dbReference type="InterPro" id="IPR036390">
    <property type="entry name" value="WH_DNA-bd_sf"/>
</dbReference>
<dbReference type="Proteomes" id="UP000199579">
    <property type="component" value="Unassembled WGS sequence"/>
</dbReference>
<gene>
    <name evidence="8" type="ORF">SAMN04244571_02457</name>
    <name evidence="7" type="ORF">SAMN04244572_01932</name>
    <name evidence="9" type="ORF">SAMN04244574_02416</name>
    <name evidence="6" type="ORF">SAMN04244579_00761</name>
</gene>
<dbReference type="EMBL" id="FOKJ01000038">
    <property type="protein sequence ID" value="SFB36964.1"/>
    <property type="molecule type" value="Genomic_DNA"/>
</dbReference>
<evidence type="ECO:0000256" key="3">
    <source>
        <dbReference type="ARBA" id="ARBA00023163"/>
    </source>
</evidence>
<organism evidence="6 11">
    <name type="scientific">Azotobacter beijerinckii</name>
    <dbReference type="NCBI Taxonomy" id="170623"/>
    <lineage>
        <taxon>Bacteria</taxon>
        <taxon>Pseudomonadati</taxon>
        <taxon>Pseudomonadota</taxon>
        <taxon>Gammaproteobacteria</taxon>
        <taxon>Pseudomonadales</taxon>
        <taxon>Pseudomonadaceae</taxon>
        <taxon>Azotobacter</taxon>
    </lineage>
</organism>
<dbReference type="Gene3D" id="2.60.120.10">
    <property type="entry name" value="Jelly Rolls"/>
    <property type="match status" value="1"/>
</dbReference>
<dbReference type="AlphaFoldDB" id="A0A1H6QW70"/>
<dbReference type="GO" id="GO:0003677">
    <property type="term" value="F:DNA binding"/>
    <property type="evidence" value="ECO:0007669"/>
    <property type="project" value="UniProtKB-KW"/>
</dbReference>
<evidence type="ECO:0000313" key="10">
    <source>
        <dbReference type="Proteomes" id="UP000198861"/>
    </source>
</evidence>
<accession>A0A1H6QW70</accession>
<dbReference type="InterPro" id="IPR014710">
    <property type="entry name" value="RmlC-like_jellyroll"/>
</dbReference>
<dbReference type="EMBL" id="FNYO01000006">
    <property type="protein sequence ID" value="SEI47951.1"/>
    <property type="molecule type" value="Genomic_DNA"/>
</dbReference>
<dbReference type="GO" id="GO:0006355">
    <property type="term" value="P:regulation of DNA-templated transcription"/>
    <property type="evidence" value="ECO:0007669"/>
    <property type="project" value="InterPro"/>
</dbReference>
<dbReference type="EMBL" id="FOSX01000035">
    <property type="protein sequence ID" value="SFK92767.1"/>
    <property type="molecule type" value="Genomic_DNA"/>
</dbReference>
<keyword evidence="10" id="KW-1185">Reference proteome</keyword>
<dbReference type="Proteomes" id="UP000199005">
    <property type="component" value="Unassembled WGS sequence"/>
</dbReference>
<evidence type="ECO:0000313" key="7">
    <source>
        <dbReference type="EMBL" id="SEI86891.1"/>
    </source>
</evidence>
<keyword evidence="1" id="KW-0805">Transcription regulation</keyword>
<dbReference type="InterPro" id="IPR018490">
    <property type="entry name" value="cNMP-bd_dom_sf"/>
</dbReference>
<keyword evidence="6" id="KW-0808">Transferase</keyword>
<dbReference type="OrthoDB" id="7263823at2"/>
<dbReference type="CDD" id="cd00038">
    <property type="entry name" value="CAP_ED"/>
    <property type="match status" value="1"/>
</dbReference>
<sequence length="224" mass="24696">MNGPDPSNLLERLDALTQAALLQGFHQRQLVEDELLGSPNGERDSVFIVRSGRIRVFLALEDKEYTLTFLEAGDIYSTHSQAYVQTVRPSEVLMGDTARMMATLRSLPSAVPAIIRVLGATLANCMGIIEDLAFRDVEGRLARFLDGMLARRGRPHQGSLRLELDLNTEDIARLLGTTRQTVSSLINRMAREGILSRAGNGIFDIHDAERLRARSQQPGKVSAG</sequence>
<protein>
    <submittedName>
        <fullName evidence="6">cAMP-binding domain of CRP or a regulatory subunit of cAMP-dependent protein kinases</fullName>
    </submittedName>
</protein>
<evidence type="ECO:0000313" key="13">
    <source>
        <dbReference type="Proteomes" id="UP000199579"/>
    </source>
</evidence>
<dbReference type="InterPro" id="IPR036388">
    <property type="entry name" value="WH-like_DNA-bd_sf"/>
</dbReference>
<dbReference type="InterPro" id="IPR000595">
    <property type="entry name" value="cNMP-bd_dom"/>
</dbReference>
<dbReference type="CDD" id="cd00092">
    <property type="entry name" value="HTH_CRP"/>
    <property type="match status" value="1"/>
</dbReference>
<evidence type="ECO:0000256" key="2">
    <source>
        <dbReference type="ARBA" id="ARBA00023125"/>
    </source>
</evidence>
<dbReference type="GO" id="GO:0016301">
    <property type="term" value="F:kinase activity"/>
    <property type="evidence" value="ECO:0007669"/>
    <property type="project" value="UniProtKB-KW"/>
</dbReference>
<dbReference type="PROSITE" id="PS50042">
    <property type="entry name" value="CNMP_BINDING_3"/>
    <property type="match status" value="1"/>
</dbReference>
<feature type="domain" description="Cyclic nucleotide-binding" evidence="4">
    <location>
        <begin position="9"/>
        <end position="92"/>
    </location>
</feature>
<feature type="domain" description="HTH crp-type" evidence="5">
    <location>
        <begin position="135"/>
        <end position="209"/>
    </location>
</feature>
<dbReference type="EMBL" id="FNYQ01000027">
    <property type="protein sequence ID" value="SEI86891.1"/>
    <property type="molecule type" value="Genomic_DNA"/>
</dbReference>
<keyword evidence="6" id="KW-0418">Kinase</keyword>
<evidence type="ECO:0000313" key="11">
    <source>
        <dbReference type="Proteomes" id="UP000199005"/>
    </source>
</evidence>
<dbReference type="SMART" id="SM00419">
    <property type="entry name" value="HTH_CRP"/>
    <property type="match status" value="1"/>
</dbReference>
<evidence type="ECO:0000313" key="9">
    <source>
        <dbReference type="EMBL" id="SFK92767.1"/>
    </source>
</evidence>
<dbReference type="RefSeq" id="WP_090731341.1">
    <property type="nucleotide sequence ID" value="NZ_FNYO01000006.1"/>
</dbReference>
<reference evidence="8 10" key="2">
    <citation type="submission" date="2016-10" db="EMBL/GenBank/DDBJ databases">
        <authorList>
            <person name="Varghese N."/>
            <person name="Submissions S."/>
        </authorList>
    </citation>
    <scope>NUCLEOTIDE SEQUENCE [LARGE SCALE GENOMIC DNA]</scope>
    <source>
        <strain evidence="8 10">DSM 282</strain>
    </source>
</reference>
<dbReference type="PROSITE" id="PS51063">
    <property type="entry name" value="HTH_CRP_2"/>
    <property type="match status" value="1"/>
</dbReference>
<dbReference type="SUPFAM" id="SSF46785">
    <property type="entry name" value="Winged helix' DNA-binding domain"/>
    <property type="match status" value="1"/>
</dbReference>
<dbReference type="Pfam" id="PF13545">
    <property type="entry name" value="HTH_Crp_2"/>
    <property type="match status" value="1"/>
</dbReference>
<proteinExistence type="predicted"/>
<evidence type="ECO:0000256" key="1">
    <source>
        <dbReference type="ARBA" id="ARBA00023015"/>
    </source>
</evidence>
<evidence type="ECO:0000313" key="6">
    <source>
        <dbReference type="EMBL" id="SEI47951.1"/>
    </source>
</evidence>
<evidence type="ECO:0000313" key="8">
    <source>
        <dbReference type="EMBL" id="SFB36964.1"/>
    </source>
</evidence>
<dbReference type="InterPro" id="IPR012318">
    <property type="entry name" value="HTH_CRP"/>
</dbReference>
<reference evidence="11 12" key="1">
    <citation type="submission" date="2016-10" db="EMBL/GenBank/DDBJ databases">
        <authorList>
            <person name="de Groot N.N."/>
        </authorList>
    </citation>
    <scope>NUCLEOTIDE SEQUENCE [LARGE SCALE GENOMIC DNA]</scope>
    <source>
        <strain evidence="6 11">DSM 1041</strain>
        <strain evidence="7 12">DSM 373</strain>
        <strain evidence="9 13">DSM 381</strain>
    </source>
</reference>
<dbReference type="Proteomes" id="UP000199250">
    <property type="component" value="Unassembled WGS sequence"/>
</dbReference>
<dbReference type="SUPFAM" id="SSF51206">
    <property type="entry name" value="cAMP-binding domain-like"/>
    <property type="match status" value="1"/>
</dbReference>
<dbReference type="STRING" id="170623.SAMN04244579_00761"/>
<keyword evidence="2" id="KW-0238">DNA-binding</keyword>
<keyword evidence="3" id="KW-0804">Transcription</keyword>
<evidence type="ECO:0000313" key="12">
    <source>
        <dbReference type="Proteomes" id="UP000199250"/>
    </source>
</evidence>
<name>A0A1H6QW70_9GAMM</name>